<dbReference type="Proteomes" id="UP001056120">
    <property type="component" value="Linkage Group LG18"/>
</dbReference>
<organism evidence="1 2">
    <name type="scientific">Smallanthus sonchifolius</name>
    <dbReference type="NCBI Taxonomy" id="185202"/>
    <lineage>
        <taxon>Eukaryota</taxon>
        <taxon>Viridiplantae</taxon>
        <taxon>Streptophyta</taxon>
        <taxon>Embryophyta</taxon>
        <taxon>Tracheophyta</taxon>
        <taxon>Spermatophyta</taxon>
        <taxon>Magnoliopsida</taxon>
        <taxon>eudicotyledons</taxon>
        <taxon>Gunneridae</taxon>
        <taxon>Pentapetalae</taxon>
        <taxon>asterids</taxon>
        <taxon>campanulids</taxon>
        <taxon>Asterales</taxon>
        <taxon>Asteraceae</taxon>
        <taxon>Asteroideae</taxon>
        <taxon>Heliantheae alliance</taxon>
        <taxon>Millerieae</taxon>
        <taxon>Smallanthus</taxon>
    </lineage>
</organism>
<reference evidence="2" key="1">
    <citation type="journal article" date="2022" name="Mol. Ecol. Resour.">
        <title>The genomes of chicory, endive, great burdock and yacon provide insights into Asteraceae palaeo-polyploidization history and plant inulin production.</title>
        <authorList>
            <person name="Fan W."/>
            <person name="Wang S."/>
            <person name="Wang H."/>
            <person name="Wang A."/>
            <person name="Jiang F."/>
            <person name="Liu H."/>
            <person name="Zhao H."/>
            <person name="Xu D."/>
            <person name="Zhang Y."/>
        </authorList>
    </citation>
    <scope>NUCLEOTIDE SEQUENCE [LARGE SCALE GENOMIC DNA]</scope>
    <source>
        <strain evidence="2">cv. Yunnan</strain>
    </source>
</reference>
<protein>
    <submittedName>
        <fullName evidence="1">Uncharacterized protein</fullName>
    </submittedName>
</protein>
<proteinExistence type="predicted"/>
<dbReference type="EMBL" id="CM042035">
    <property type="protein sequence ID" value="KAI3756436.1"/>
    <property type="molecule type" value="Genomic_DNA"/>
</dbReference>
<gene>
    <name evidence="1" type="ORF">L1987_56256</name>
</gene>
<accession>A0ACB9ECD0</accession>
<evidence type="ECO:0000313" key="2">
    <source>
        <dbReference type="Proteomes" id="UP001056120"/>
    </source>
</evidence>
<reference evidence="1 2" key="2">
    <citation type="journal article" date="2022" name="Mol. Ecol. Resour.">
        <title>The genomes of chicory, endive, great burdock and yacon provide insights into Asteraceae paleo-polyploidization history and plant inulin production.</title>
        <authorList>
            <person name="Fan W."/>
            <person name="Wang S."/>
            <person name="Wang H."/>
            <person name="Wang A."/>
            <person name="Jiang F."/>
            <person name="Liu H."/>
            <person name="Zhao H."/>
            <person name="Xu D."/>
            <person name="Zhang Y."/>
        </authorList>
    </citation>
    <scope>NUCLEOTIDE SEQUENCE [LARGE SCALE GENOMIC DNA]</scope>
    <source>
        <strain evidence="2">cv. Yunnan</strain>
        <tissue evidence="1">Leaves</tissue>
    </source>
</reference>
<evidence type="ECO:0000313" key="1">
    <source>
        <dbReference type="EMBL" id="KAI3756436.1"/>
    </source>
</evidence>
<comment type="caution">
    <text evidence="1">The sequence shown here is derived from an EMBL/GenBank/DDBJ whole genome shotgun (WGS) entry which is preliminary data.</text>
</comment>
<keyword evidence="2" id="KW-1185">Reference proteome</keyword>
<sequence length="351" mass="39911">MQRRYYSLTFMVNPKDVATYSAPQDSGGLTGHLSWPGFHNGTIYRRHGKGVDKRDMLAESKYKNIAEKMATRFRLTKTYSSCDAEGGTRGLLESSHDPENSNFLENNPKRRWTKRFNNVRENPSSNEEYVHEQPDLSNLKPPSRSDGFSTGEEDLEALKTGSLVLISNIKEAADANEMIGKSSKAFTFFDFIGVDYTPVYKAVRSVIRYQCYKEALAKQKPHPAFDTKATHNQAASEFSKAEERRTEVNREVEDAQHERGANAAHLKRLYDQVMKTEEEKAKVQANVAAARADKVICDEAYSKAKSNLEKIALERSEARKAIDDYERRCQETNNGLNRAMEELWSLRSSLQ</sequence>
<name>A0ACB9ECD0_9ASTR</name>